<feature type="region of interest" description="Disordered" evidence="1">
    <location>
        <begin position="47"/>
        <end position="108"/>
    </location>
</feature>
<evidence type="ECO:0000313" key="3">
    <source>
        <dbReference type="Proteomes" id="UP001291623"/>
    </source>
</evidence>
<dbReference type="EMBL" id="JAVYJV010000008">
    <property type="protein sequence ID" value="KAK4364565.1"/>
    <property type="molecule type" value="Genomic_DNA"/>
</dbReference>
<gene>
    <name evidence="2" type="ORF">RND71_015923</name>
</gene>
<sequence length="147" mass="16304">MGPSWQWENNLEQDIGKEDCKKMSEELSHTMTSHIIQLSIGVTFNSTLRPSPASHLSGSLQGKSPKEKRKLSADTSPRDLTLGQSGSLPLETGPSLRDDLFQDQMKHPPLSAWRRANWIGSDTRERAIKERSDALSDAVHDAEPPTS</sequence>
<organism evidence="2 3">
    <name type="scientific">Anisodus tanguticus</name>
    <dbReference type="NCBI Taxonomy" id="243964"/>
    <lineage>
        <taxon>Eukaryota</taxon>
        <taxon>Viridiplantae</taxon>
        <taxon>Streptophyta</taxon>
        <taxon>Embryophyta</taxon>
        <taxon>Tracheophyta</taxon>
        <taxon>Spermatophyta</taxon>
        <taxon>Magnoliopsida</taxon>
        <taxon>eudicotyledons</taxon>
        <taxon>Gunneridae</taxon>
        <taxon>Pentapetalae</taxon>
        <taxon>asterids</taxon>
        <taxon>lamiids</taxon>
        <taxon>Solanales</taxon>
        <taxon>Solanaceae</taxon>
        <taxon>Solanoideae</taxon>
        <taxon>Hyoscyameae</taxon>
        <taxon>Anisodus</taxon>
    </lineage>
</organism>
<evidence type="ECO:0000313" key="2">
    <source>
        <dbReference type="EMBL" id="KAK4364565.1"/>
    </source>
</evidence>
<feature type="compositionally biased region" description="Basic and acidic residues" evidence="1">
    <location>
        <begin position="96"/>
        <end position="106"/>
    </location>
</feature>
<proteinExistence type="predicted"/>
<name>A0AAE1S791_9SOLA</name>
<keyword evidence="3" id="KW-1185">Reference proteome</keyword>
<comment type="caution">
    <text evidence="2">The sequence shown here is derived from an EMBL/GenBank/DDBJ whole genome shotgun (WGS) entry which is preliminary data.</text>
</comment>
<dbReference type="AlphaFoldDB" id="A0AAE1S791"/>
<accession>A0AAE1S791</accession>
<dbReference type="Proteomes" id="UP001291623">
    <property type="component" value="Unassembled WGS sequence"/>
</dbReference>
<feature type="compositionally biased region" description="Polar residues" evidence="1">
    <location>
        <begin position="47"/>
        <end position="62"/>
    </location>
</feature>
<evidence type="ECO:0000256" key="1">
    <source>
        <dbReference type="SAM" id="MobiDB-lite"/>
    </source>
</evidence>
<reference evidence="2" key="1">
    <citation type="submission" date="2023-12" db="EMBL/GenBank/DDBJ databases">
        <title>Genome assembly of Anisodus tanguticus.</title>
        <authorList>
            <person name="Wang Y.-J."/>
        </authorList>
    </citation>
    <scope>NUCLEOTIDE SEQUENCE</scope>
    <source>
        <strain evidence="2">KB-2021</strain>
        <tissue evidence="2">Leaf</tissue>
    </source>
</reference>
<protein>
    <submittedName>
        <fullName evidence="2">Uncharacterized protein</fullName>
    </submittedName>
</protein>